<organism evidence="2">
    <name type="scientific">Trichophyton rubrum CBS 288.86</name>
    <dbReference type="NCBI Taxonomy" id="1215330"/>
    <lineage>
        <taxon>Eukaryota</taxon>
        <taxon>Fungi</taxon>
        <taxon>Dikarya</taxon>
        <taxon>Ascomycota</taxon>
        <taxon>Pezizomycotina</taxon>
        <taxon>Eurotiomycetes</taxon>
        <taxon>Eurotiomycetidae</taxon>
        <taxon>Onygenales</taxon>
        <taxon>Arthrodermataceae</taxon>
        <taxon>Trichophyton</taxon>
    </lineage>
</organism>
<dbReference type="Proteomes" id="UP000023758">
    <property type="component" value="Unassembled WGS sequence"/>
</dbReference>
<dbReference type="AlphaFoldDB" id="A0A022VYK0"/>
<feature type="domain" description="F-box" evidence="1">
    <location>
        <begin position="38"/>
        <end position="66"/>
    </location>
</feature>
<dbReference type="EMBL" id="KK207874">
    <property type="protein sequence ID" value="EZF51091.1"/>
    <property type="molecule type" value="Genomic_DNA"/>
</dbReference>
<gene>
    <name evidence="2" type="ORF">H103_05599</name>
</gene>
<dbReference type="SUPFAM" id="SSF52047">
    <property type="entry name" value="RNI-like"/>
    <property type="match status" value="1"/>
</dbReference>
<accession>A0A022VYK0</accession>
<dbReference type="InterPro" id="IPR036047">
    <property type="entry name" value="F-box-like_dom_sf"/>
</dbReference>
<evidence type="ECO:0000259" key="1">
    <source>
        <dbReference type="Pfam" id="PF12937"/>
    </source>
</evidence>
<sequence length="455" mass="51696">MNDIDLLPATLSGVTSTLGALGLSVETPESRFELLAAELLSQIFDYLDTDDISNVRLTCRVFANACIRYLPRKCAVSCTKAGLERIEYIASHPLISQRIQSLTVDCSQFWTLVHGRPNQSWDYIPAVGPEEFPWCEAYKRIWEEQRQIKQTGKDNDIISQAIPHLKNLKSVRLCMGRFSEDGRLHRETYNSALGHFSFSYDRPVSCSILQYLMVMESLRDARIKVESLELLDVSYGIFYPISRIIGGMEANFEHLTNLSIRVQVHPDKVMNSAEGKPELGRVLSYGVLAGYLETATRLRSLSLSSKDDHGGRMMVCDNAFSSNITWEHLHTLTLDNVWIAEHILVGLATRHCKTLKNLTLHKIILCGSWFTAFPAIREVSSLEKAVVYGWIGNPVGEYARREHWRLGVYPDREFDTPWGDDAREHRLGLRVASFLCRDPGVIALPLDYLNMTRHF</sequence>
<dbReference type="OrthoDB" id="5422579at2759"/>
<dbReference type="InterPro" id="IPR001810">
    <property type="entry name" value="F-box_dom"/>
</dbReference>
<evidence type="ECO:0000313" key="2">
    <source>
        <dbReference type="EMBL" id="EZF51091.1"/>
    </source>
</evidence>
<proteinExistence type="predicted"/>
<dbReference type="SUPFAM" id="SSF81383">
    <property type="entry name" value="F-box domain"/>
    <property type="match status" value="1"/>
</dbReference>
<dbReference type="Pfam" id="PF12937">
    <property type="entry name" value="F-box-like"/>
    <property type="match status" value="1"/>
</dbReference>
<dbReference type="HOGENOM" id="CLU_601247_0_0_1"/>
<reference evidence="2" key="1">
    <citation type="submission" date="2014-02" db="EMBL/GenBank/DDBJ databases">
        <title>The Genome Sequence of Trichophyton rubrum (morphotype fischeri) CBS 288.86.</title>
        <authorList>
            <consortium name="The Broad Institute Genomics Platform"/>
            <person name="Cuomo C.A."/>
            <person name="White T.C."/>
            <person name="Graser Y."/>
            <person name="Martinez-Rossi N."/>
            <person name="Heitman J."/>
            <person name="Young S.K."/>
            <person name="Zeng Q."/>
            <person name="Gargeya S."/>
            <person name="Abouelleil A."/>
            <person name="Alvarado L."/>
            <person name="Chapman S.B."/>
            <person name="Gainer-Dewar J."/>
            <person name="Goldberg J."/>
            <person name="Griggs A."/>
            <person name="Gujja S."/>
            <person name="Hansen M."/>
            <person name="Howarth C."/>
            <person name="Imamovic A."/>
            <person name="Larimer J."/>
            <person name="Martinez D."/>
            <person name="Murphy C."/>
            <person name="Pearson M.D."/>
            <person name="Persinoti G."/>
            <person name="Poon T."/>
            <person name="Priest M."/>
            <person name="Roberts A.D."/>
            <person name="Saif S."/>
            <person name="Shea T.D."/>
            <person name="Sykes S.N."/>
            <person name="Wortman J."/>
            <person name="Nusbaum C."/>
            <person name="Birren B."/>
        </authorList>
    </citation>
    <scope>NUCLEOTIDE SEQUENCE [LARGE SCALE GENOMIC DNA]</scope>
    <source>
        <strain evidence="2">CBS 288.86</strain>
    </source>
</reference>
<protein>
    <recommendedName>
        <fullName evidence="1">F-box domain-containing protein</fullName>
    </recommendedName>
</protein>
<name>A0A022VYK0_TRIRU</name>